<dbReference type="AlphaFoldDB" id="A0A4D6L3Q5"/>
<gene>
    <name evidence="1" type="ORF">DEO72_LG2g3484</name>
</gene>
<dbReference type="EMBL" id="CP039346">
    <property type="protein sequence ID" value="QCD83141.1"/>
    <property type="molecule type" value="Genomic_DNA"/>
</dbReference>
<evidence type="ECO:0000313" key="1">
    <source>
        <dbReference type="EMBL" id="QCD83141.1"/>
    </source>
</evidence>
<organism evidence="1 2">
    <name type="scientific">Vigna unguiculata</name>
    <name type="common">Cowpea</name>
    <dbReference type="NCBI Taxonomy" id="3917"/>
    <lineage>
        <taxon>Eukaryota</taxon>
        <taxon>Viridiplantae</taxon>
        <taxon>Streptophyta</taxon>
        <taxon>Embryophyta</taxon>
        <taxon>Tracheophyta</taxon>
        <taxon>Spermatophyta</taxon>
        <taxon>Magnoliopsida</taxon>
        <taxon>eudicotyledons</taxon>
        <taxon>Gunneridae</taxon>
        <taxon>Pentapetalae</taxon>
        <taxon>rosids</taxon>
        <taxon>fabids</taxon>
        <taxon>Fabales</taxon>
        <taxon>Fabaceae</taxon>
        <taxon>Papilionoideae</taxon>
        <taxon>50 kb inversion clade</taxon>
        <taxon>NPAAA clade</taxon>
        <taxon>indigoferoid/millettioid clade</taxon>
        <taxon>Phaseoleae</taxon>
        <taxon>Vigna</taxon>
    </lineage>
</organism>
<accession>A0A4D6L3Q5</accession>
<name>A0A4D6L3Q5_VIGUN</name>
<reference evidence="1 2" key="1">
    <citation type="submission" date="2019-04" db="EMBL/GenBank/DDBJ databases">
        <title>An improved genome assembly and genetic linkage map for asparagus bean, Vigna unguiculata ssp. sesquipedialis.</title>
        <authorList>
            <person name="Xia Q."/>
            <person name="Zhang R."/>
            <person name="Dong Y."/>
        </authorList>
    </citation>
    <scope>NUCLEOTIDE SEQUENCE [LARGE SCALE GENOMIC DNA]</scope>
    <source>
        <tissue evidence="1">Leaf</tissue>
    </source>
</reference>
<keyword evidence="2" id="KW-1185">Reference proteome</keyword>
<evidence type="ECO:0000313" key="2">
    <source>
        <dbReference type="Proteomes" id="UP000501690"/>
    </source>
</evidence>
<proteinExistence type="predicted"/>
<dbReference type="Proteomes" id="UP000501690">
    <property type="component" value="Linkage Group LG2"/>
</dbReference>
<protein>
    <submittedName>
        <fullName evidence="1">Uncharacterized protein</fullName>
    </submittedName>
</protein>
<sequence>MLTETIALEAFGAWWHVSPARRSRSWQRLTVRVPRQAILLLQRWVAGSVGVIYKASGDASKVGLLVFLELSSKRIP</sequence>